<protein>
    <submittedName>
        <fullName evidence="3">N-carbamoylputrescine amidase</fullName>
    </submittedName>
</protein>
<evidence type="ECO:0000313" key="4">
    <source>
        <dbReference type="Proteomes" id="UP000199024"/>
    </source>
</evidence>
<dbReference type="InterPro" id="IPR050345">
    <property type="entry name" value="Aliph_Amidase/BUP"/>
</dbReference>
<dbReference type="PANTHER" id="PTHR43674">
    <property type="entry name" value="NITRILASE C965.09-RELATED"/>
    <property type="match status" value="1"/>
</dbReference>
<dbReference type="CDD" id="cd07573">
    <property type="entry name" value="CPA"/>
    <property type="match status" value="1"/>
</dbReference>
<dbReference type="RefSeq" id="WP_089841875.1">
    <property type="nucleotide sequence ID" value="NZ_FOZL01000001.1"/>
</dbReference>
<dbReference type="STRING" id="474950.SAMN05421771_2568"/>
<dbReference type="OrthoDB" id="9811121at2"/>
<evidence type="ECO:0000256" key="1">
    <source>
        <dbReference type="ARBA" id="ARBA00022801"/>
    </source>
</evidence>
<dbReference type="AlphaFoldDB" id="A0A1I6MFY5"/>
<dbReference type="InterPro" id="IPR036526">
    <property type="entry name" value="C-N_Hydrolase_sf"/>
</dbReference>
<sequence length="309" mass="34331">MPAEKKVIGLIQMSMSADPAANLDKAADRVREAARQGANLICLPELFNAQYFCQREDHDLFELTESIPGPSTERLSAVVREEKIVLVASLFERRAPGLYHNTAAILDHTIGAKDNIAGKYRKMHIPDDPLYYEKFYFTPGDIGFQSLATSQGEVGTLICWDQWYPEGARITALKGAEVLFFPTAIGWHPSEKEEYGAPQYDAWRTMQRAHAIANGVFVGAVNRVGHEQGDVLLADGLHKGPSGAGLEFWGGSFIADPFGRILAEASHTEETILLAEVDPKLSEITRQHWPFLRDRRIDAYGGITSRFLD</sequence>
<dbReference type="InterPro" id="IPR003010">
    <property type="entry name" value="C-N_Hydrolase"/>
</dbReference>
<evidence type="ECO:0000259" key="2">
    <source>
        <dbReference type="PROSITE" id="PS50263"/>
    </source>
</evidence>
<proteinExistence type="predicted"/>
<gene>
    <name evidence="3" type="ORF">SAMN05421771_2568</name>
</gene>
<dbReference type="PANTHER" id="PTHR43674:SF2">
    <property type="entry name" value="BETA-UREIDOPROPIONASE"/>
    <property type="match status" value="1"/>
</dbReference>
<dbReference type="Proteomes" id="UP000199024">
    <property type="component" value="Unassembled WGS sequence"/>
</dbReference>
<accession>A0A1I6MFY5</accession>
<reference evidence="3 4" key="1">
    <citation type="submission" date="2016-10" db="EMBL/GenBank/DDBJ databases">
        <authorList>
            <person name="de Groot N.N."/>
        </authorList>
    </citation>
    <scope>NUCLEOTIDE SEQUENCE [LARGE SCALE GENOMIC DNA]</scope>
    <source>
        <strain evidence="3 4">DSM 21001</strain>
    </source>
</reference>
<dbReference type="SUPFAM" id="SSF56317">
    <property type="entry name" value="Carbon-nitrogen hydrolase"/>
    <property type="match status" value="1"/>
</dbReference>
<dbReference type="PROSITE" id="PS50263">
    <property type="entry name" value="CN_HYDROLASE"/>
    <property type="match status" value="1"/>
</dbReference>
<dbReference type="FunFam" id="3.60.110.10:FF:000010">
    <property type="entry name" value="Carbon-nitrogen hydrolase"/>
    <property type="match status" value="1"/>
</dbReference>
<organism evidence="3 4">
    <name type="scientific">Granulicella pectinivorans</name>
    <dbReference type="NCBI Taxonomy" id="474950"/>
    <lineage>
        <taxon>Bacteria</taxon>
        <taxon>Pseudomonadati</taxon>
        <taxon>Acidobacteriota</taxon>
        <taxon>Terriglobia</taxon>
        <taxon>Terriglobales</taxon>
        <taxon>Acidobacteriaceae</taxon>
        <taxon>Granulicella</taxon>
    </lineage>
</organism>
<dbReference type="Gene3D" id="3.60.110.10">
    <property type="entry name" value="Carbon-nitrogen hydrolase"/>
    <property type="match status" value="1"/>
</dbReference>
<dbReference type="EMBL" id="FOZL01000001">
    <property type="protein sequence ID" value="SFS14620.1"/>
    <property type="molecule type" value="Genomic_DNA"/>
</dbReference>
<name>A0A1I6MFY5_9BACT</name>
<keyword evidence="1" id="KW-0378">Hydrolase</keyword>
<dbReference type="Pfam" id="PF00795">
    <property type="entry name" value="CN_hydrolase"/>
    <property type="match status" value="1"/>
</dbReference>
<dbReference type="GO" id="GO:0050126">
    <property type="term" value="F:N-carbamoylputrescine amidase activity"/>
    <property type="evidence" value="ECO:0007669"/>
    <property type="project" value="TreeGrafter"/>
</dbReference>
<evidence type="ECO:0000313" key="3">
    <source>
        <dbReference type="EMBL" id="SFS14620.1"/>
    </source>
</evidence>
<feature type="domain" description="CN hydrolase" evidence="2">
    <location>
        <begin position="6"/>
        <end position="279"/>
    </location>
</feature>
<dbReference type="GO" id="GO:0033388">
    <property type="term" value="P:putrescine biosynthetic process from arginine"/>
    <property type="evidence" value="ECO:0007669"/>
    <property type="project" value="TreeGrafter"/>
</dbReference>
<keyword evidence="4" id="KW-1185">Reference proteome</keyword>